<dbReference type="AlphaFoldDB" id="A0A6M3LT22"/>
<accession>A0A6M3LT22</accession>
<reference evidence="2" key="1">
    <citation type="submission" date="2020-03" db="EMBL/GenBank/DDBJ databases">
        <title>The deep terrestrial virosphere.</title>
        <authorList>
            <person name="Holmfeldt K."/>
            <person name="Nilsson E."/>
            <person name="Simone D."/>
            <person name="Lopez-Fernandez M."/>
            <person name="Wu X."/>
            <person name="de Brujin I."/>
            <person name="Lundin D."/>
            <person name="Andersson A."/>
            <person name="Bertilsson S."/>
            <person name="Dopson M."/>
        </authorList>
    </citation>
    <scope>NUCLEOTIDE SEQUENCE</scope>
    <source>
        <strain evidence="1">MM415A05657</strain>
        <strain evidence="2">MM415B07701</strain>
    </source>
</reference>
<sequence>MEGLETMTAEEGREIIREIMAAFDTYREKWIERFGTAEGFDDWFRTQTS</sequence>
<proteinExistence type="predicted"/>
<evidence type="ECO:0000313" key="1">
    <source>
        <dbReference type="EMBL" id="QJA68832.1"/>
    </source>
</evidence>
<dbReference type="EMBL" id="MT141653">
    <property type="protein sequence ID" value="QJA68832.1"/>
    <property type="molecule type" value="Genomic_DNA"/>
</dbReference>
<organism evidence="2">
    <name type="scientific">viral metagenome</name>
    <dbReference type="NCBI Taxonomy" id="1070528"/>
    <lineage>
        <taxon>unclassified sequences</taxon>
        <taxon>metagenomes</taxon>
        <taxon>organismal metagenomes</taxon>
    </lineage>
</organism>
<protein>
    <submittedName>
        <fullName evidence="2">Uncharacterized protein</fullName>
    </submittedName>
</protein>
<dbReference type="EMBL" id="MT143422">
    <property type="protein sequence ID" value="QJA96662.1"/>
    <property type="molecule type" value="Genomic_DNA"/>
</dbReference>
<gene>
    <name evidence="1" type="ORF">MM415A05657_0007</name>
    <name evidence="2" type="ORF">MM415B07701_0003</name>
</gene>
<evidence type="ECO:0000313" key="2">
    <source>
        <dbReference type="EMBL" id="QJA96662.1"/>
    </source>
</evidence>
<name>A0A6M3LT22_9ZZZZ</name>